<dbReference type="EMBL" id="UGJB01000004">
    <property type="protein sequence ID" value="STQ13970.1"/>
    <property type="molecule type" value="Genomic_DNA"/>
</dbReference>
<dbReference type="GO" id="GO:0015833">
    <property type="term" value="P:peptide transport"/>
    <property type="evidence" value="ECO:0007669"/>
    <property type="project" value="TreeGrafter"/>
</dbReference>
<name>A0A377M922_ENTCL</name>
<dbReference type="PANTHER" id="PTHR30290">
    <property type="entry name" value="PERIPLASMIC BINDING COMPONENT OF ABC TRANSPORTER"/>
    <property type="match status" value="1"/>
</dbReference>
<organism evidence="4 5">
    <name type="scientific">Enterobacter cloacae</name>
    <dbReference type="NCBI Taxonomy" id="550"/>
    <lineage>
        <taxon>Bacteria</taxon>
        <taxon>Pseudomonadati</taxon>
        <taxon>Pseudomonadota</taxon>
        <taxon>Gammaproteobacteria</taxon>
        <taxon>Enterobacterales</taxon>
        <taxon>Enterobacteriaceae</taxon>
        <taxon>Enterobacter</taxon>
        <taxon>Enterobacter cloacae complex</taxon>
    </lineage>
</organism>
<comment type="similarity">
    <text evidence="1">Belongs to the bacterial solute-binding protein 5 family.</text>
</comment>
<dbReference type="PANTHER" id="PTHR30290:SF38">
    <property type="entry name" value="D,D-DIPEPTIDE-BINDING PERIPLASMIC PROTEIN DDPA-RELATED"/>
    <property type="match status" value="1"/>
</dbReference>
<dbReference type="Proteomes" id="UP000255106">
    <property type="component" value="Unassembled WGS sequence"/>
</dbReference>
<dbReference type="Gene3D" id="3.40.190.10">
    <property type="entry name" value="Periplasmic binding protein-like II"/>
    <property type="match status" value="1"/>
</dbReference>
<gene>
    <name evidence="4" type="primary">gsiB_3</name>
    <name evidence="4" type="ORF">NCTC10005_06807</name>
</gene>
<dbReference type="InterPro" id="IPR000914">
    <property type="entry name" value="SBP_5_dom"/>
</dbReference>
<dbReference type="SUPFAM" id="SSF53850">
    <property type="entry name" value="Periplasmic binding protein-like II"/>
    <property type="match status" value="1"/>
</dbReference>
<evidence type="ECO:0000313" key="5">
    <source>
        <dbReference type="Proteomes" id="UP000255106"/>
    </source>
</evidence>
<keyword evidence="2" id="KW-0732">Signal</keyword>
<protein>
    <submittedName>
        <fullName evidence="4">Glutathione-binding protein gsiB</fullName>
    </submittedName>
</protein>
<dbReference type="AlphaFoldDB" id="A0A377M922"/>
<dbReference type="InterPro" id="IPR039424">
    <property type="entry name" value="SBP_5"/>
</dbReference>
<evidence type="ECO:0000256" key="2">
    <source>
        <dbReference type="ARBA" id="ARBA00022729"/>
    </source>
</evidence>
<feature type="domain" description="Solute-binding protein family 5" evidence="3">
    <location>
        <begin position="4"/>
        <end position="238"/>
    </location>
</feature>
<dbReference type="Gene3D" id="3.10.105.10">
    <property type="entry name" value="Dipeptide-binding Protein, Domain 3"/>
    <property type="match status" value="1"/>
</dbReference>
<reference evidence="4 5" key="1">
    <citation type="submission" date="2018-06" db="EMBL/GenBank/DDBJ databases">
        <authorList>
            <consortium name="Pathogen Informatics"/>
            <person name="Doyle S."/>
        </authorList>
    </citation>
    <scope>NUCLEOTIDE SEQUENCE [LARGE SCALE GENOMIC DNA]</scope>
    <source>
        <strain evidence="4 5">NCTC10005</strain>
    </source>
</reference>
<sequence length="252" mass="27906">MPPIPVCSGPYKFDSRVSQDRIVLTRFDNYWNKDAYHFDKIIYLPIPDASVRLANLRAGDLDLTEGIAASDVKTVEADSKLALAKVTGLGYQGITFNINNGKVPANDPFKDARVREAFSQAIDRDALNQVVFEGLYTPANQPFSTVSPYHVNLPVPPRDVDKAKALLKAAGVATPLNVNLLVPNNPTSQQVGQVLQAMVAEAGFTLNLQMTEFATLLDRQQSGDYQLSFFRLVRTPGPGWQHLRFYPQQRDA</sequence>
<evidence type="ECO:0000256" key="1">
    <source>
        <dbReference type="ARBA" id="ARBA00005695"/>
    </source>
</evidence>
<evidence type="ECO:0000259" key="3">
    <source>
        <dbReference type="Pfam" id="PF00496"/>
    </source>
</evidence>
<accession>A0A377M922</accession>
<dbReference type="Pfam" id="PF00496">
    <property type="entry name" value="SBP_bac_5"/>
    <property type="match status" value="1"/>
</dbReference>
<evidence type="ECO:0000313" key="4">
    <source>
        <dbReference type="EMBL" id="STQ13970.1"/>
    </source>
</evidence>
<dbReference type="GO" id="GO:1904680">
    <property type="term" value="F:peptide transmembrane transporter activity"/>
    <property type="evidence" value="ECO:0007669"/>
    <property type="project" value="TreeGrafter"/>
</dbReference>
<proteinExistence type="inferred from homology"/>